<name>A0A6P5ZGT9_DURZI</name>
<dbReference type="GeneID" id="111300172"/>
<dbReference type="Proteomes" id="UP000515121">
    <property type="component" value="Unplaced"/>
</dbReference>
<evidence type="ECO:0000313" key="3">
    <source>
        <dbReference type="RefSeq" id="XP_022751561.1"/>
    </source>
</evidence>
<dbReference type="Gene3D" id="3.30.70.270">
    <property type="match status" value="1"/>
</dbReference>
<dbReference type="Pfam" id="PF00078">
    <property type="entry name" value="RVT_1"/>
    <property type="match status" value="1"/>
</dbReference>
<organism evidence="2 3">
    <name type="scientific">Durio zibethinus</name>
    <name type="common">Durian</name>
    <dbReference type="NCBI Taxonomy" id="66656"/>
    <lineage>
        <taxon>Eukaryota</taxon>
        <taxon>Viridiplantae</taxon>
        <taxon>Streptophyta</taxon>
        <taxon>Embryophyta</taxon>
        <taxon>Tracheophyta</taxon>
        <taxon>Spermatophyta</taxon>
        <taxon>Magnoliopsida</taxon>
        <taxon>eudicotyledons</taxon>
        <taxon>Gunneridae</taxon>
        <taxon>Pentapetalae</taxon>
        <taxon>rosids</taxon>
        <taxon>malvids</taxon>
        <taxon>Malvales</taxon>
        <taxon>Malvaceae</taxon>
        <taxon>Helicteroideae</taxon>
        <taxon>Durio</taxon>
    </lineage>
</organism>
<accession>A0A6P5ZGT9</accession>
<dbReference type="OrthoDB" id="1914518at2759"/>
<dbReference type="KEGG" id="dzi:111300172"/>
<proteinExistence type="predicted"/>
<dbReference type="AlphaFoldDB" id="A0A6P5ZGT9"/>
<dbReference type="InterPro" id="IPR000477">
    <property type="entry name" value="RT_dom"/>
</dbReference>
<evidence type="ECO:0000313" key="2">
    <source>
        <dbReference type="Proteomes" id="UP000515121"/>
    </source>
</evidence>
<dbReference type="SUPFAM" id="SSF56672">
    <property type="entry name" value="DNA/RNA polymerases"/>
    <property type="match status" value="1"/>
</dbReference>
<feature type="domain" description="Reverse transcriptase" evidence="1">
    <location>
        <begin position="135"/>
        <end position="220"/>
    </location>
</feature>
<dbReference type="InterPro" id="IPR043128">
    <property type="entry name" value="Rev_trsase/Diguanyl_cyclase"/>
</dbReference>
<keyword evidence="2" id="KW-1185">Reference proteome</keyword>
<gene>
    <name evidence="3" type="primary">LOC111300172</name>
</gene>
<reference evidence="3" key="1">
    <citation type="submission" date="2025-08" db="UniProtKB">
        <authorList>
            <consortium name="RefSeq"/>
        </authorList>
    </citation>
    <scope>IDENTIFICATION</scope>
    <source>
        <tissue evidence="3">Fruit stalk</tissue>
    </source>
</reference>
<dbReference type="PANTHER" id="PTHR33064:SF37">
    <property type="entry name" value="RIBONUCLEASE H"/>
    <property type="match status" value="1"/>
</dbReference>
<dbReference type="RefSeq" id="XP_022751561.1">
    <property type="nucleotide sequence ID" value="XM_022895826.1"/>
</dbReference>
<dbReference type="InterPro" id="IPR043502">
    <property type="entry name" value="DNA/RNA_pol_sf"/>
</dbReference>
<evidence type="ECO:0000259" key="1">
    <source>
        <dbReference type="Pfam" id="PF00078"/>
    </source>
</evidence>
<protein>
    <submittedName>
        <fullName evidence="3">Uncharacterized protein LOC111300172</fullName>
    </submittedName>
</protein>
<dbReference type="InterPro" id="IPR051320">
    <property type="entry name" value="Viral_Replic_Matur_Polypro"/>
</dbReference>
<sequence length="249" mass="28609">MIKQFDNDEYADSDYSEYSDNFTDDQFTAFFNTSAAQTIANLLVLPKHFWTKQETIFKTADVNVFSTDFVSNPITLQIFPRCQITQKILGFPLLQKDLVIGFDIITSIPSLKLSGKDDKFFFPDRKTLFTNLANAKWTIILFGLKVVLSLFQKAMTKIFAPILDNTLIYIDDILLFSLDDTSHAQLLNKFQSIIQKYEIMLSKKKMIIRATEIDFLGMHLKDGQYIAQPHIAQSLADFSDENLSKKQIQ</sequence>
<dbReference type="PANTHER" id="PTHR33064">
    <property type="entry name" value="POL PROTEIN"/>
    <property type="match status" value="1"/>
</dbReference>